<evidence type="ECO:0000259" key="11">
    <source>
        <dbReference type="Pfam" id="PF00370"/>
    </source>
</evidence>
<accession>A0A2T0Q0H3</accession>
<evidence type="ECO:0000256" key="4">
    <source>
        <dbReference type="ARBA" id="ARBA00022741"/>
    </source>
</evidence>
<keyword evidence="5 8" id="KW-0418">Kinase</keyword>
<dbReference type="InterPro" id="IPR006000">
    <property type="entry name" value="Xylulokinase"/>
</dbReference>
<reference evidence="13 14" key="1">
    <citation type="submission" date="2018-03" db="EMBL/GenBank/DDBJ databases">
        <title>Genomic Encyclopedia of Archaeal and Bacterial Type Strains, Phase II (KMG-II): from individual species to whole genera.</title>
        <authorList>
            <person name="Goeker M."/>
        </authorList>
    </citation>
    <scope>NUCLEOTIDE SEQUENCE [LARGE SCALE GENOMIC DNA]</scope>
    <source>
        <strain evidence="13 14">DSM 45601</strain>
    </source>
</reference>
<comment type="catalytic activity">
    <reaction evidence="9">
        <text>D-xylulose + ATP = D-xylulose 5-phosphate + ADP + H(+)</text>
        <dbReference type="Rhea" id="RHEA:10964"/>
        <dbReference type="ChEBI" id="CHEBI:15378"/>
        <dbReference type="ChEBI" id="CHEBI:17140"/>
        <dbReference type="ChEBI" id="CHEBI:30616"/>
        <dbReference type="ChEBI" id="CHEBI:57737"/>
        <dbReference type="ChEBI" id="CHEBI:456216"/>
        <dbReference type="EC" id="2.7.1.17"/>
    </reaction>
</comment>
<dbReference type="InterPro" id="IPR043129">
    <property type="entry name" value="ATPase_NBD"/>
</dbReference>
<keyword evidence="7 9" id="KW-0119">Carbohydrate metabolism</keyword>
<dbReference type="GO" id="GO:0004856">
    <property type="term" value="F:D-xylulokinase activity"/>
    <property type="evidence" value="ECO:0007669"/>
    <property type="project" value="UniProtKB-EC"/>
</dbReference>
<evidence type="ECO:0000256" key="1">
    <source>
        <dbReference type="ARBA" id="ARBA00009156"/>
    </source>
</evidence>
<dbReference type="InterPro" id="IPR018485">
    <property type="entry name" value="FGGY_C"/>
</dbReference>
<dbReference type="GO" id="GO:0005524">
    <property type="term" value="F:ATP binding"/>
    <property type="evidence" value="ECO:0007669"/>
    <property type="project" value="UniProtKB-KW"/>
</dbReference>
<evidence type="ECO:0000256" key="2">
    <source>
        <dbReference type="ARBA" id="ARBA00022629"/>
    </source>
</evidence>
<dbReference type="Pfam" id="PF00370">
    <property type="entry name" value="FGGY_N"/>
    <property type="match status" value="1"/>
</dbReference>
<evidence type="ECO:0000313" key="13">
    <source>
        <dbReference type="EMBL" id="PRX97266.1"/>
    </source>
</evidence>
<dbReference type="CDD" id="cd07805">
    <property type="entry name" value="ASKHA_NBD_FGGY_CvXK-like"/>
    <property type="match status" value="1"/>
</dbReference>
<keyword evidence="6 9" id="KW-0067">ATP-binding</keyword>
<proteinExistence type="inferred from homology"/>
<dbReference type="InterPro" id="IPR050406">
    <property type="entry name" value="FGGY_Carb_Kinase"/>
</dbReference>
<evidence type="ECO:0000256" key="3">
    <source>
        <dbReference type="ARBA" id="ARBA00022679"/>
    </source>
</evidence>
<evidence type="ECO:0000256" key="10">
    <source>
        <dbReference type="SAM" id="MobiDB-lite"/>
    </source>
</evidence>
<dbReference type="Pfam" id="PF02782">
    <property type="entry name" value="FGGY_C"/>
    <property type="match status" value="1"/>
</dbReference>
<dbReference type="PANTHER" id="PTHR43095">
    <property type="entry name" value="SUGAR KINASE"/>
    <property type="match status" value="1"/>
</dbReference>
<dbReference type="PIRSF" id="PIRSF000538">
    <property type="entry name" value="GlpK"/>
    <property type="match status" value="1"/>
</dbReference>
<feature type="region of interest" description="Disordered" evidence="10">
    <location>
        <begin position="1"/>
        <end position="26"/>
    </location>
</feature>
<dbReference type="InterPro" id="IPR000577">
    <property type="entry name" value="Carb_kinase_FGGY"/>
</dbReference>
<gene>
    <name evidence="9" type="primary">xylB</name>
    <name evidence="13" type="ORF">CLV72_106303</name>
</gene>
<evidence type="ECO:0000256" key="6">
    <source>
        <dbReference type="ARBA" id="ARBA00022840"/>
    </source>
</evidence>
<dbReference type="EC" id="2.7.1.17" evidence="9"/>
<dbReference type="InterPro" id="IPR018483">
    <property type="entry name" value="Carb_kinase_FGGY_CS"/>
</dbReference>
<evidence type="ECO:0000256" key="5">
    <source>
        <dbReference type="ARBA" id="ARBA00022777"/>
    </source>
</evidence>
<evidence type="ECO:0000313" key="14">
    <source>
        <dbReference type="Proteomes" id="UP000237846"/>
    </source>
</evidence>
<comment type="caution">
    <text evidence="13">The sequence shown here is derived from an EMBL/GenBank/DDBJ whole genome shotgun (WGS) entry which is preliminary data.</text>
</comment>
<dbReference type="EMBL" id="PVZC01000006">
    <property type="protein sequence ID" value="PRX97266.1"/>
    <property type="molecule type" value="Genomic_DNA"/>
</dbReference>
<keyword evidence="2 9" id="KW-0859">Xylose metabolism</keyword>
<feature type="domain" description="Carbohydrate kinase FGGY N-terminal" evidence="11">
    <location>
        <begin position="1"/>
        <end position="245"/>
    </location>
</feature>
<keyword evidence="4 9" id="KW-0547">Nucleotide-binding</keyword>
<evidence type="ECO:0000256" key="9">
    <source>
        <dbReference type="RuleBase" id="RU364073"/>
    </source>
</evidence>
<keyword evidence="3 8" id="KW-0808">Transferase</keyword>
<protein>
    <recommendedName>
        <fullName evidence="9">Xylulose kinase</fullName>
        <shortName evidence="9">Xylulokinase</shortName>
        <ecNumber evidence="9">2.7.1.17</ecNumber>
    </recommendedName>
</protein>
<evidence type="ECO:0000259" key="12">
    <source>
        <dbReference type="Pfam" id="PF02782"/>
    </source>
</evidence>
<evidence type="ECO:0000256" key="7">
    <source>
        <dbReference type="ARBA" id="ARBA00023277"/>
    </source>
</evidence>
<dbReference type="GO" id="GO:0042732">
    <property type="term" value="P:D-xylose metabolic process"/>
    <property type="evidence" value="ECO:0007669"/>
    <property type="project" value="UniProtKB-KW"/>
</dbReference>
<dbReference type="InterPro" id="IPR018484">
    <property type="entry name" value="FGGY_N"/>
</dbReference>
<dbReference type="PROSITE" id="PS00445">
    <property type="entry name" value="FGGY_KINASES_2"/>
    <property type="match status" value="1"/>
</dbReference>
<organism evidence="13 14">
    <name type="scientific">Allonocardiopsis opalescens</name>
    <dbReference type="NCBI Taxonomy" id="1144618"/>
    <lineage>
        <taxon>Bacteria</taxon>
        <taxon>Bacillati</taxon>
        <taxon>Actinomycetota</taxon>
        <taxon>Actinomycetes</taxon>
        <taxon>Streptosporangiales</taxon>
        <taxon>Allonocardiopsis</taxon>
    </lineage>
</organism>
<feature type="domain" description="Carbohydrate kinase FGGY C-terminal" evidence="12">
    <location>
        <begin position="256"/>
        <end position="442"/>
    </location>
</feature>
<dbReference type="SUPFAM" id="SSF53067">
    <property type="entry name" value="Actin-like ATPase domain"/>
    <property type="match status" value="2"/>
</dbReference>
<dbReference type="AlphaFoldDB" id="A0A2T0Q0H3"/>
<sequence>MIIAHDLGTTGDKASLHHDDGRPVASATETYPTRYADGGVAEQDPDDWWRAVGAATRALLARTGTAAAEVTAVGFSGQMMGAVVLDAAHRPVRPALIWADHRSTAQADRLRGAVGAERAYRILGHRLDPTYTLAKLLWLRDEEPDAYARTAHVCLAKDYVVHRLTGTLVTDPSDASSTNAYDQREGAWSAEVLAAAGVDPGLFPEIVPSTTVAGTVTPAAAEATGLAPGTKVVVGGGDGPLAALGAGIVEPGDGAYTYLGSSSWISMSADRPLHDPLARTMTFDHVVPGRYVPTATMQAGGAALDWIAELLRPGEAGRFDRLVAAADGADTGGLYFLPHLMGERSPYWNPRARGAFVGLARHHGPAHLTKAVLEGVAFNLAGCLDAFAEAGREVRRVDAIGGGATSDVWLRVLADVWGVPVRRRGIVEGANSLGAAVTAAVGAGLVDGFAVARGLSETTAEFEPDPARHARYAERHRAFQDAYRRLEPFYEEGAR</sequence>
<dbReference type="GO" id="GO:0005997">
    <property type="term" value="P:xylulose metabolic process"/>
    <property type="evidence" value="ECO:0007669"/>
    <property type="project" value="InterPro"/>
</dbReference>
<dbReference type="Gene3D" id="3.30.420.40">
    <property type="match status" value="2"/>
</dbReference>
<comment type="similarity">
    <text evidence="1 8">Belongs to the FGGY kinase family.</text>
</comment>
<dbReference type="NCBIfam" id="TIGR01312">
    <property type="entry name" value="XylB"/>
    <property type="match status" value="1"/>
</dbReference>
<dbReference type="Proteomes" id="UP000237846">
    <property type="component" value="Unassembled WGS sequence"/>
</dbReference>
<dbReference type="RefSeq" id="WP_106249189.1">
    <property type="nucleotide sequence ID" value="NZ_PVZC01000006.1"/>
</dbReference>
<evidence type="ECO:0000256" key="8">
    <source>
        <dbReference type="RuleBase" id="RU003733"/>
    </source>
</evidence>
<dbReference type="OrthoDB" id="9782710at2"/>
<name>A0A2T0Q0H3_9ACTN</name>
<dbReference type="PANTHER" id="PTHR43095:SF5">
    <property type="entry name" value="XYLULOSE KINASE"/>
    <property type="match status" value="1"/>
</dbReference>
<keyword evidence="14" id="KW-1185">Reference proteome</keyword>